<dbReference type="AlphaFoldDB" id="A0A914YG71"/>
<dbReference type="SUPFAM" id="SSF50630">
    <property type="entry name" value="Acid proteases"/>
    <property type="match status" value="1"/>
</dbReference>
<organism evidence="3 4">
    <name type="scientific">Panagrolaimus superbus</name>
    <dbReference type="NCBI Taxonomy" id="310955"/>
    <lineage>
        <taxon>Eukaryota</taxon>
        <taxon>Metazoa</taxon>
        <taxon>Ecdysozoa</taxon>
        <taxon>Nematoda</taxon>
        <taxon>Chromadorea</taxon>
        <taxon>Rhabditida</taxon>
        <taxon>Tylenchina</taxon>
        <taxon>Panagrolaimomorpha</taxon>
        <taxon>Panagrolaimoidea</taxon>
        <taxon>Panagrolaimidae</taxon>
        <taxon>Panagrolaimus</taxon>
    </lineage>
</organism>
<dbReference type="PROSITE" id="PS50011">
    <property type="entry name" value="PROTEIN_KINASE_DOM"/>
    <property type="match status" value="1"/>
</dbReference>
<dbReference type="Pfam" id="PF13975">
    <property type="entry name" value="gag-asp_proteas"/>
    <property type="match status" value="1"/>
</dbReference>
<dbReference type="InterPro" id="IPR011009">
    <property type="entry name" value="Kinase-like_dom_sf"/>
</dbReference>
<name>A0A914YG71_9BILA</name>
<protein>
    <recommendedName>
        <fullName evidence="1">non-specific serine/threonine protein kinase</fullName>
        <ecNumber evidence="1">2.7.11.1</ecNumber>
    </recommendedName>
</protein>
<evidence type="ECO:0000313" key="4">
    <source>
        <dbReference type="WBParaSite" id="PSU_v2.g18442.t1"/>
    </source>
</evidence>
<feature type="domain" description="Protein kinase" evidence="2">
    <location>
        <begin position="1"/>
        <end position="164"/>
    </location>
</feature>
<evidence type="ECO:0000313" key="3">
    <source>
        <dbReference type="Proteomes" id="UP000887577"/>
    </source>
</evidence>
<dbReference type="WBParaSite" id="PSU_v2.g18442.t1">
    <property type="protein sequence ID" value="PSU_v2.g18442.t1"/>
    <property type="gene ID" value="PSU_v2.g18442"/>
</dbReference>
<dbReference type="SUPFAM" id="SSF56112">
    <property type="entry name" value="Protein kinase-like (PK-like)"/>
    <property type="match status" value="1"/>
</dbReference>
<accession>A0A914YG71</accession>
<evidence type="ECO:0000259" key="2">
    <source>
        <dbReference type="PROSITE" id="PS50011"/>
    </source>
</evidence>
<keyword evidence="3" id="KW-1185">Reference proteome</keyword>
<dbReference type="Gene3D" id="1.10.510.10">
    <property type="entry name" value="Transferase(Phosphotransferase) domain 1"/>
    <property type="match status" value="1"/>
</dbReference>
<dbReference type="CDD" id="cd00303">
    <property type="entry name" value="retropepsin_like"/>
    <property type="match status" value="1"/>
</dbReference>
<dbReference type="PANTHER" id="PTHR11909">
    <property type="entry name" value="CASEIN KINASE-RELATED"/>
    <property type="match status" value="1"/>
</dbReference>
<evidence type="ECO:0000256" key="1">
    <source>
        <dbReference type="ARBA" id="ARBA00012513"/>
    </source>
</evidence>
<dbReference type="InterPro" id="IPR000719">
    <property type="entry name" value="Prot_kinase_dom"/>
</dbReference>
<dbReference type="InterPro" id="IPR021109">
    <property type="entry name" value="Peptidase_aspartic_dom_sf"/>
</dbReference>
<proteinExistence type="predicted"/>
<dbReference type="InterPro" id="IPR008271">
    <property type="entry name" value="Ser/Thr_kinase_AS"/>
</dbReference>
<dbReference type="Gene3D" id="2.40.70.10">
    <property type="entry name" value="Acid Proteases"/>
    <property type="match status" value="1"/>
</dbReference>
<dbReference type="PROSITE" id="PS00108">
    <property type="entry name" value="PROTEIN_KINASE_ST"/>
    <property type="match status" value="1"/>
</dbReference>
<dbReference type="GO" id="GO:0004674">
    <property type="term" value="F:protein serine/threonine kinase activity"/>
    <property type="evidence" value="ECO:0007669"/>
    <property type="project" value="UniProtKB-EC"/>
</dbReference>
<dbReference type="InterPro" id="IPR050235">
    <property type="entry name" value="CK1_Ser-Thr_kinase"/>
</dbReference>
<reference evidence="4" key="1">
    <citation type="submission" date="2022-11" db="UniProtKB">
        <authorList>
            <consortium name="WormBaseParasite"/>
        </authorList>
    </citation>
    <scope>IDENTIFICATION</scope>
</reference>
<dbReference type="GO" id="GO:0005524">
    <property type="term" value="F:ATP binding"/>
    <property type="evidence" value="ECO:0007669"/>
    <property type="project" value="InterPro"/>
</dbReference>
<dbReference type="Proteomes" id="UP000887577">
    <property type="component" value="Unplaced"/>
</dbReference>
<sequence>MILNNLFYSISVGIQCLEALEDLHGIGYLHRDVKPANYTIGRAELKELRKVYVLDFGMARKFVHEDGTIKKPRTVAGFRGTVKYAPVACHAQREMCRLDDLESWLYQQVEFTKGALPWRNLTNMDDIGRYKKSCRGDHVVKQLFDGCPREYVDVMRTTDGGRFFDKSDYLRITTYFLKVEPSEDDDENFKKKLTEASKTEFFVNYYQDMIGYLFTESIFKATLYAYDICRFKKNVELELIWPKTVRRFKEGGNFEFTTAPENVIQHRDMRKMLNVIQKNLTRFGCINAKIGGHDVVAMINCGANTNVLPLEMAKNLGIHKKMKQCCSVVEGVRGKVAATGYIIDQEISIGGVAYRTDFCILDKKGTDCLILGIKFLGVYDGVLKFKENKVVLGENEINLVDKAE</sequence>
<dbReference type="EC" id="2.7.11.1" evidence="1"/>